<comment type="function">
    <text evidence="4">Located at the polypeptide exit tunnel on the outside of the subunit.</text>
</comment>
<dbReference type="PATRIC" id="fig|55758.3.peg.1854"/>
<dbReference type="CDD" id="cd06089">
    <property type="entry name" value="KOW_RPL26"/>
    <property type="match status" value="1"/>
</dbReference>
<dbReference type="GO" id="GO:0019843">
    <property type="term" value="F:rRNA binding"/>
    <property type="evidence" value="ECO:0007669"/>
    <property type="project" value="UniProtKB-UniRule"/>
</dbReference>
<name>A0A165ZHI6_9EURY</name>
<accession>A0A165ZHI6</accession>
<comment type="subunit">
    <text evidence="4">Part of the 50S ribosomal subunit.</text>
</comment>
<dbReference type="EMBL" id="LWMT01000265">
    <property type="protein sequence ID" value="KZX10733.1"/>
    <property type="molecule type" value="Genomic_DNA"/>
</dbReference>
<feature type="domain" description="KOW" evidence="5">
    <location>
        <begin position="42"/>
        <end position="69"/>
    </location>
</feature>
<dbReference type="Proteomes" id="UP000077066">
    <property type="component" value="Unassembled WGS sequence"/>
</dbReference>
<dbReference type="STRING" id="55758.MBFIL_16450"/>
<dbReference type="HAMAP" id="MF_01326_A">
    <property type="entry name" value="Ribosomal_uL24_A"/>
    <property type="match status" value="1"/>
</dbReference>
<dbReference type="InterPro" id="IPR008991">
    <property type="entry name" value="Translation_prot_SH3-like_sf"/>
</dbReference>
<comment type="similarity">
    <text evidence="1 4">Belongs to the universal ribosomal protein uL24 family.</text>
</comment>
<dbReference type="SMART" id="SM00739">
    <property type="entry name" value="KOW"/>
    <property type="match status" value="1"/>
</dbReference>
<evidence type="ECO:0000256" key="4">
    <source>
        <dbReference type="HAMAP-Rule" id="MF_01326"/>
    </source>
</evidence>
<dbReference type="SUPFAM" id="SSF50104">
    <property type="entry name" value="Translation proteins SH3-like domain"/>
    <property type="match status" value="1"/>
</dbReference>
<dbReference type="GO" id="GO:0003735">
    <property type="term" value="F:structural constituent of ribosome"/>
    <property type="evidence" value="ECO:0007669"/>
    <property type="project" value="UniProtKB-UniRule"/>
</dbReference>
<sequence length="117" mass="13658">MSKQPRKQRKFLYTAPKHTRRKMMGVSLSEKLREDYGRRSLPIKIGDTVEIVRGDFKDTKGKVESIDSKNYKVYIEGVTINKVDSTPVFVPIHPSNLVLIEADMKDDMRYKLIERKE</sequence>
<comment type="caution">
    <text evidence="6">The sequence shown here is derived from an EMBL/GenBank/DDBJ whole genome shotgun (WGS) entry which is preliminary data.</text>
</comment>
<dbReference type="AlphaFoldDB" id="A0A165ZHI6"/>
<dbReference type="Pfam" id="PF00467">
    <property type="entry name" value="KOW"/>
    <property type="match status" value="1"/>
</dbReference>
<dbReference type="Pfam" id="PF16906">
    <property type="entry name" value="Ribosomal_L26"/>
    <property type="match status" value="1"/>
</dbReference>
<dbReference type="GO" id="GO:0015934">
    <property type="term" value="C:large ribosomal subunit"/>
    <property type="evidence" value="ECO:0007669"/>
    <property type="project" value="UniProtKB-UniRule"/>
</dbReference>
<keyword evidence="4" id="KW-0699">rRNA-binding</keyword>
<dbReference type="PANTHER" id="PTHR11143">
    <property type="entry name" value="60S RIBOSOMAL PROTEIN L26 FAMILY MEMBER"/>
    <property type="match status" value="1"/>
</dbReference>
<dbReference type="InterPro" id="IPR005824">
    <property type="entry name" value="KOW"/>
</dbReference>
<keyword evidence="7" id="KW-1185">Reference proteome</keyword>
<dbReference type="InterPro" id="IPR005756">
    <property type="entry name" value="Ribosomal_uL24_euk/arc"/>
</dbReference>
<dbReference type="InterPro" id="IPR041988">
    <property type="entry name" value="Ribosomal_uL24_KOW"/>
</dbReference>
<evidence type="ECO:0000313" key="6">
    <source>
        <dbReference type="EMBL" id="KZX10733.1"/>
    </source>
</evidence>
<comment type="function">
    <text evidence="4">One of two assembly initiator proteins, it binds directly to the 5'-end of the 23S rRNA, where it nucleates assembly of the 50S subunit.</text>
</comment>
<reference evidence="6 7" key="1">
    <citation type="submission" date="2016-04" db="EMBL/GenBank/DDBJ databases">
        <title>Genome sequence of Methanobrevibacter filiformis DSM 11501.</title>
        <authorList>
            <person name="Poehlein A."/>
            <person name="Seedorf H."/>
            <person name="Daniel R."/>
        </authorList>
    </citation>
    <scope>NUCLEOTIDE SEQUENCE [LARGE SCALE GENOMIC DNA]</scope>
    <source>
        <strain evidence="6 7">DSM 11501</strain>
    </source>
</reference>
<dbReference type="RefSeq" id="WP_066973514.1">
    <property type="nucleotide sequence ID" value="NZ_LWMT01000265.1"/>
</dbReference>
<dbReference type="GO" id="GO:0006412">
    <property type="term" value="P:translation"/>
    <property type="evidence" value="ECO:0007669"/>
    <property type="project" value="UniProtKB-UniRule"/>
</dbReference>
<protein>
    <recommendedName>
        <fullName evidence="4">Large ribosomal subunit protein uL24</fullName>
    </recommendedName>
</protein>
<dbReference type="OrthoDB" id="10899at2157"/>
<keyword evidence="4" id="KW-0694">RNA-binding</keyword>
<evidence type="ECO:0000256" key="3">
    <source>
        <dbReference type="ARBA" id="ARBA00023274"/>
    </source>
</evidence>
<dbReference type="NCBIfam" id="TIGR01080">
    <property type="entry name" value="rplX_A_E"/>
    <property type="match status" value="1"/>
</dbReference>
<dbReference type="Gene3D" id="2.30.30.30">
    <property type="match status" value="1"/>
</dbReference>
<evidence type="ECO:0000256" key="2">
    <source>
        <dbReference type="ARBA" id="ARBA00022980"/>
    </source>
</evidence>
<organism evidence="6 7">
    <name type="scientific">Methanobrevibacter filiformis</name>
    <dbReference type="NCBI Taxonomy" id="55758"/>
    <lineage>
        <taxon>Archaea</taxon>
        <taxon>Methanobacteriati</taxon>
        <taxon>Methanobacteriota</taxon>
        <taxon>Methanomada group</taxon>
        <taxon>Methanobacteria</taxon>
        <taxon>Methanobacteriales</taxon>
        <taxon>Methanobacteriaceae</taxon>
        <taxon>Methanobrevibacter</taxon>
    </lineage>
</organism>
<evidence type="ECO:0000313" key="7">
    <source>
        <dbReference type="Proteomes" id="UP000077066"/>
    </source>
</evidence>
<dbReference type="InterPro" id="IPR014722">
    <property type="entry name" value="Rib_uL2_dom2"/>
</dbReference>
<keyword evidence="3 4" id="KW-0687">Ribonucleoprotein</keyword>
<keyword evidence="2 4" id="KW-0689">Ribosomal protein</keyword>
<proteinExistence type="inferred from homology"/>
<gene>
    <name evidence="6" type="primary">rplX</name>
    <name evidence="4" type="synonym">rpl24</name>
    <name evidence="6" type="ORF">MBFIL_16450</name>
</gene>
<evidence type="ECO:0000259" key="5">
    <source>
        <dbReference type="SMART" id="SM00739"/>
    </source>
</evidence>
<evidence type="ECO:0000256" key="1">
    <source>
        <dbReference type="ARBA" id="ARBA00010618"/>
    </source>
</evidence>